<proteinExistence type="predicted"/>
<reference evidence="1 2" key="1">
    <citation type="submission" date="2023-05" db="EMBL/GenBank/DDBJ databases">
        <title>B98-5 Cell Line De Novo Hybrid Assembly: An Optical Mapping Approach.</title>
        <authorList>
            <person name="Kananen K."/>
            <person name="Auerbach J.A."/>
            <person name="Kautto E."/>
            <person name="Blachly J.S."/>
        </authorList>
    </citation>
    <scope>NUCLEOTIDE SEQUENCE [LARGE SCALE GENOMIC DNA]</scope>
    <source>
        <strain evidence="1">B95-8</strain>
        <tissue evidence="1">Cell line</tissue>
    </source>
</reference>
<evidence type="ECO:0000313" key="2">
    <source>
        <dbReference type="Proteomes" id="UP001266305"/>
    </source>
</evidence>
<protein>
    <submittedName>
        <fullName evidence="1">Uncharacterized protein</fullName>
    </submittedName>
</protein>
<dbReference type="Proteomes" id="UP001266305">
    <property type="component" value="Unassembled WGS sequence"/>
</dbReference>
<sequence length="120" mass="13571">MDIGQGPGHAKQFLTRRGLRDAVSLTVSACLDIEARPDMQLESDLKLDRLETFLRRLNNKVGGMQETVLTVTGKSVKEVMKPDDDETFAKSYRSMDYNVPRSPVELDEDFDVIFDSYAPK</sequence>
<comment type="caution">
    <text evidence="1">The sequence shown here is derived from an EMBL/GenBank/DDBJ whole genome shotgun (WGS) entry which is preliminary data.</text>
</comment>
<keyword evidence="2" id="KW-1185">Reference proteome</keyword>
<evidence type="ECO:0000313" key="1">
    <source>
        <dbReference type="EMBL" id="KAK2105172.1"/>
    </source>
</evidence>
<organism evidence="1 2">
    <name type="scientific">Saguinus oedipus</name>
    <name type="common">Cotton-top tamarin</name>
    <name type="synonym">Oedipomidas oedipus</name>
    <dbReference type="NCBI Taxonomy" id="9490"/>
    <lineage>
        <taxon>Eukaryota</taxon>
        <taxon>Metazoa</taxon>
        <taxon>Chordata</taxon>
        <taxon>Craniata</taxon>
        <taxon>Vertebrata</taxon>
        <taxon>Euteleostomi</taxon>
        <taxon>Mammalia</taxon>
        <taxon>Eutheria</taxon>
        <taxon>Euarchontoglires</taxon>
        <taxon>Primates</taxon>
        <taxon>Haplorrhini</taxon>
        <taxon>Platyrrhini</taxon>
        <taxon>Cebidae</taxon>
        <taxon>Callitrichinae</taxon>
        <taxon>Saguinus</taxon>
    </lineage>
</organism>
<dbReference type="EMBL" id="JASSZA010000007">
    <property type="protein sequence ID" value="KAK2105172.1"/>
    <property type="molecule type" value="Genomic_DNA"/>
</dbReference>
<gene>
    <name evidence="1" type="ORF">P7K49_014686</name>
</gene>
<accession>A0ABQ9V9S3</accession>
<name>A0ABQ9V9S3_SAGOE</name>